<dbReference type="Proteomes" id="UP000176269">
    <property type="component" value="Unassembled WGS sequence"/>
</dbReference>
<keyword evidence="1" id="KW-0812">Transmembrane</keyword>
<comment type="caution">
    <text evidence="2">The sequence shown here is derived from an EMBL/GenBank/DDBJ whole genome shotgun (WGS) entry which is preliminary data.</text>
</comment>
<gene>
    <name evidence="2" type="ORF">A3I56_03680</name>
</gene>
<dbReference type="AlphaFoldDB" id="A0A1F7K095"/>
<evidence type="ECO:0000313" key="3">
    <source>
        <dbReference type="Proteomes" id="UP000176269"/>
    </source>
</evidence>
<proteinExistence type="predicted"/>
<evidence type="ECO:0000313" key="2">
    <source>
        <dbReference type="EMBL" id="OGK61287.1"/>
    </source>
</evidence>
<evidence type="ECO:0000256" key="1">
    <source>
        <dbReference type="SAM" id="Phobius"/>
    </source>
</evidence>
<keyword evidence="1" id="KW-1133">Transmembrane helix</keyword>
<sequence>MPFVSRSRQRRCKEPLRNAHGGVTQMSRLVAGVMLLVIPSALFGMLAGGIITASTTASQVEQVFSTCEIEKSALKEQTFKLQQPGRHEFMINYKVPPHTRVEPNQPAYMKPANPTIPVGAHVMLLQGQGLWLDAEDGVALFNTEGLQFWILLPGGGVSGPQDGDVVVIKAYSSVGEGGGTITDVDVKLILRTGANESID</sequence>
<dbReference type="EMBL" id="MGBC01000017">
    <property type="protein sequence ID" value="OGK61287.1"/>
    <property type="molecule type" value="Genomic_DNA"/>
</dbReference>
<reference evidence="2 3" key="1">
    <citation type="journal article" date="2016" name="Nat. Commun.">
        <title>Thousands of microbial genomes shed light on interconnected biogeochemical processes in an aquifer system.</title>
        <authorList>
            <person name="Anantharaman K."/>
            <person name="Brown C.T."/>
            <person name="Hug L.A."/>
            <person name="Sharon I."/>
            <person name="Castelle C.J."/>
            <person name="Probst A.J."/>
            <person name="Thomas B.C."/>
            <person name="Singh A."/>
            <person name="Wilkins M.J."/>
            <person name="Karaoz U."/>
            <person name="Brodie E.L."/>
            <person name="Williams K.H."/>
            <person name="Hubbard S.S."/>
            <person name="Banfield J.F."/>
        </authorList>
    </citation>
    <scope>NUCLEOTIDE SEQUENCE [LARGE SCALE GENOMIC DNA]</scope>
</reference>
<keyword evidence="1" id="KW-0472">Membrane</keyword>
<organism evidence="2 3">
    <name type="scientific">Candidatus Roizmanbacteria bacterium RIFCSPLOWO2_02_FULL_43_10</name>
    <dbReference type="NCBI Taxonomy" id="1802078"/>
    <lineage>
        <taxon>Bacteria</taxon>
        <taxon>Candidatus Roizmaniibacteriota</taxon>
    </lineage>
</organism>
<protein>
    <submittedName>
        <fullName evidence="2">Uncharacterized protein</fullName>
    </submittedName>
</protein>
<name>A0A1F7K095_9BACT</name>
<feature type="transmembrane region" description="Helical" evidence="1">
    <location>
        <begin position="29"/>
        <end position="51"/>
    </location>
</feature>
<accession>A0A1F7K095</accession>